<keyword evidence="1" id="KW-0812">Transmembrane</keyword>
<evidence type="ECO:0000313" key="2">
    <source>
        <dbReference type="EMBL" id="ACS32825.1"/>
    </source>
</evidence>
<evidence type="ECO:0000313" key="3">
    <source>
        <dbReference type="Proteomes" id="UP000001488"/>
    </source>
</evidence>
<dbReference type="HOGENOM" id="CLU_1700360_0_0_2"/>
<gene>
    <name evidence="2" type="ordered locus">TGAM_0323</name>
</gene>
<accession>C5A3L3</accession>
<dbReference type="PATRIC" id="fig|593117.10.peg.320"/>
<dbReference type="STRING" id="593117.TGAM_0323"/>
<feature type="transmembrane region" description="Helical" evidence="1">
    <location>
        <begin position="163"/>
        <end position="179"/>
    </location>
</feature>
<dbReference type="RefSeq" id="WP_015857943.1">
    <property type="nucleotide sequence ID" value="NC_012804.1"/>
</dbReference>
<proteinExistence type="predicted"/>
<dbReference type="AlphaFoldDB" id="C5A3L3"/>
<keyword evidence="3" id="KW-1185">Reference proteome</keyword>
<feature type="transmembrane region" description="Helical" evidence="1">
    <location>
        <begin position="47"/>
        <end position="72"/>
    </location>
</feature>
<dbReference type="KEGG" id="tga:TGAM_0323"/>
<name>C5A3L3_THEGJ</name>
<dbReference type="EMBL" id="CP001398">
    <property type="protein sequence ID" value="ACS32825.1"/>
    <property type="molecule type" value="Genomic_DNA"/>
</dbReference>
<reference evidence="2 3" key="1">
    <citation type="journal article" date="2007" name="Genome Biol.">
        <title>Genome analysis and genome-wide proteomics of Thermococcus gammatolerans, the most radioresistant organism known amongst the Archaea.</title>
        <authorList>
            <person name="Zivanovic Y."/>
            <person name="Armengaud J."/>
            <person name="Lagorce A."/>
            <person name="Leplat C."/>
            <person name="Guerin P."/>
            <person name="Dutertre M."/>
            <person name="Anthouard V."/>
            <person name="Forterre P."/>
            <person name="Wincker P."/>
            <person name="Confalonieri F."/>
        </authorList>
    </citation>
    <scope>NUCLEOTIDE SEQUENCE [LARGE SCALE GENOMIC DNA]</scope>
    <source>
        <strain evidence="3">DSM 15229 / JCM 11827 / EJ3</strain>
    </source>
</reference>
<dbReference type="GeneID" id="7987789"/>
<dbReference type="Proteomes" id="UP000001488">
    <property type="component" value="Chromosome"/>
</dbReference>
<organism evidence="2 3">
    <name type="scientific">Thermococcus gammatolerans (strain DSM 15229 / JCM 11827 / EJ3)</name>
    <dbReference type="NCBI Taxonomy" id="593117"/>
    <lineage>
        <taxon>Archaea</taxon>
        <taxon>Methanobacteriati</taxon>
        <taxon>Methanobacteriota</taxon>
        <taxon>Thermococci</taxon>
        <taxon>Thermococcales</taxon>
        <taxon>Thermococcaceae</taxon>
        <taxon>Thermococcus</taxon>
    </lineage>
</organism>
<feature type="transmembrane region" description="Helical" evidence="1">
    <location>
        <begin position="93"/>
        <end position="110"/>
    </location>
</feature>
<dbReference type="eggNOG" id="arCOG11075">
    <property type="taxonomic scope" value="Archaea"/>
</dbReference>
<evidence type="ECO:0000256" key="1">
    <source>
        <dbReference type="SAM" id="Phobius"/>
    </source>
</evidence>
<keyword evidence="1" id="KW-1133">Transmembrane helix</keyword>
<protein>
    <submittedName>
        <fullName evidence="2">Uncharacterized protein</fullName>
    </submittedName>
</protein>
<dbReference type="PaxDb" id="593117-TGAM_0323"/>
<keyword evidence="1" id="KW-0472">Membrane</keyword>
<sequence length="184" mass="19848">MRNRNELIPFAAGIVLAAYLVQRVPTEAVKYLVPYALLLIPGIKRKSLPFAASSLFALAFLEWLLVHDYIAIIVMGMALLETPIRMGKQPVKLWERVINVIVAGAVAYVSVISPETAFKIVGVLTAIGLLSSNRSISGGALVTASAFFVGIALSGTSDMNPDLFIGVGALLLLYSLNHLRKLLR</sequence>
<dbReference type="OrthoDB" id="101348at2157"/>